<sequence>MVRQKVKIAASKKPVVAATEYKFGGSNERAVGANGELNASNKRDLINRQIQFIQAASRGELAADGQVLKAEAAAQTSKELVQAAFNDSEAHRVLGERMADSLYQTCNRQGFARKYLTKITVEQGSIPRFPVRLKNVVAAYSTSPTQIQSQITLDKWLTPPELQLVARPFIPLNDLNQSAGDVLQEKYVEATEAIMVSEDRLWYNLVNSMVGVDNPLSIISGSLTPYSFMQVQQNVTRWGLKAPHVLIASDLYVDIVGNSDFYLAIDPVARHELLLTGEIGVMYGCTITSDAYRFPEHKVLNRGEFFVVADALNHGAYSDRGGLQSQPTDITVERVPGRGWVMYESLAMSVANSTSVAKGLRI</sequence>
<dbReference type="InterPro" id="IPR049994">
    <property type="entry name" value="Staley_37-like"/>
</dbReference>
<evidence type="ECO:0000313" key="1">
    <source>
        <dbReference type="EMBL" id="BAG41581.1"/>
    </source>
</evidence>
<dbReference type="NCBIfam" id="NF042927">
    <property type="entry name" value="capsid_Caudo_2"/>
    <property type="match status" value="1"/>
</dbReference>
<dbReference type="RefSeq" id="YP_001950011.1">
    <property type="nucleotide sequence ID" value="NC_010811.2"/>
</dbReference>
<protein>
    <recommendedName>
        <fullName evidence="3">Major capsid protein</fullName>
    </recommendedName>
</protein>
<accession>B2ZXZ4</accession>
<name>B2ZXZ4_9CAUD</name>
<reference evidence="1 2" key="1">
    <citation type="journal article" date="2010" name="Virology">
        <title>A jumbo phage infecting the phytopathogen Ralstonia solanacearum defines a new lineage of the Myoviridae family.</title>
        <authorList>
            <person name="Yamada T."/>
            <person name="Satoh S."/>
            <person name="Ishikawa H."/>
            <person name="Fujiwara A."/>
            <person name="Kawasaki T."/>
            <person name="Fujie M."/>
            <person name="Ogata H."/>
        </authorList>
    </citation>
    <scope>NUCLEOTIDE SEQUENCE [LARGE SCALE GENOMIC DNA]</scope>
</reference>
<proteinExistence type="predicted"/>
<dbReference type="EMBL" id="AB366653">
    <property type="protein sequence ID" value="BAG41581.1"/>
    <property type="molecule type" value="Genomic_DNA"/>
</dbReference>
<organism evidence="1 2">
    <name type="scientific">Ralstonia phage phiRSL1</name>
    <dbReference type="NCBI Taxonomy" id="1980924"/>
    <lineage>
        <taxon>Viruses</taxon>
        <taxon>Duplodnaviria</taxon>
        <taxon>Heunggongvirae</taxon>
        <taxon>Uroviricota</taxon>
        <taxon>Caudoviricetes</taxon>
        <taxon>Mieseafarmvirus</taxon>
        <taxon>Mieseafarmvirus RSL1</taxon>
    </lineage>
</organism>
<keyword evidence="2" id="KW-1185">Reference proteome</keyword>
<evidence type="ECO:0000313" key="2">
    <source>
        <dbReference type="Proteomes" id="UP000001034"/>
    </source>
</evidence>
<dbReference type="KEGG" id="vg:6369993"/>
<dbReference type="GeneID" id="6369993"/>
<dbReference type="OrthoDB" id="16886at10239"/>
<evidence type="ECO:0008006" key="3">
    <source>
        <dbReference type="Google" id="ProtNLM"/>
    </source>
</evidence>
<dbReference type="Proteomes" id="UP000001034">
    <property type="component" value="Segment"/>
</dbReference>